<accession>A0A3E4EVB1</accession>
<evidence type="ECO:0000256" key="3">
    <source>
        <dbReference type="ARBA" id="ARBA00022840"/>
    </source>
</evidence>
<evidence type="ECO:0000313" key="9">
    <source>
        <dbReference type="Proteomes" id="UP000283652"/>
    </source>
</evidence>
<feature type="domain" description="ABC transporter" evidence="4">
    <location>
        <begin position="6"/>
        <end position="238"/>
    </location>
</feature>
<dbReference type="Proteomes" id="UP000285642">
    <property type="component" value="Unassembled WGS sequence"/>
</dbReference>
<dbReference type="PROSITE" id="PS50893">
    <property type="entry name" value="ABC_TRANSPORTER_2"/>
    <property type="match status" value="1"/>
</dbReference>
<dbReference type="PANTHER" id="PTHR42788">
    <property type="entry name" value="TAURINE IMPORT ATP-BINDING PROTEIN-RELATED"/>
    <property type="match status" value="1"/>
</dbReference>
<dbReference type="Proteomes" id="UP000283652">
    <property type="component" value="Unassembled WGS sequence"/>
</dbReference>
<dbReference type="Pfam" id="PF00005">
    <property type="entry name" value="ABC_tran"/>
    <property type="match status" value="1"/>
</dbReference>
<dbReference type="InterPro" id="IPR003439">
    <property type="entry name" value="ABC_transporter-like_ATP-bd"/>
</dbReference>
<dbReference type="InterPro" id="IPR050166">
    <property type="entry name" value="ABC_transporter_ATP-bind"/>
</dbReference>
<name>A0A3E4EVB1_9FIRM</name>
<comment type="caution">
    <text evidence="5">The sequence shown here is derived from an EMBL/GenBank/DDBJ whole genome shotgun (WGS) entry which is preliminary data.</text>
</comment>
<dbReference type="PROSITE" id="PS00211">
    <property type="entry name" value="ABC_TRANSPORTER_1"/>
    <property type="match status" value="1"/>
</dbReference>
<keyword evidence="2" id="KW-0547">Nucleotide-binding</keyword>
<protein>
    <submittedName>
        <fullName evidence="5">ABC transporter ATP-binding protein</fullName>
    </submittedName>
</protein>
<keyword evidence="1" id="KW-0813">Transport</keyword>
<dbReference type="SUPFAM" id="SSF52540">
    <property type="entry name" value="P-loop containing nucleoside triphosphate hydrolases"/>
    <property type="match status" value="1"/>
</dbReference>
<evidence type="ECO:0000313" key="5">
    <source>
        <dbReference type="EMBL" id="RGI80593.1"/>
    </source>
</evidence>
<dbReference type="EMBL" id="QSFS01000032">
    <property type="protein sequence ID" value="RHA65004.1"/>
    <property type="molecule type" value="Genomic_DNA"/>
</dbReference>
<evidence type="ECO:0000256" key="1">
    <source>
        <dbReference type="ARBA" id="ARBA00022448"/>
    </source>
</evidence>
<evidence type="ECO:0000256" key="2">
    <source>
        <dbReference type="ARBA" id="ARBA00022741"/>
    </source>
</evidence>
<evidence type="ECO:0000313" key="6">
    <source>
        <dbReference type="EMBL" id="RGR58612.1"/>
    </source>
</evidence>
<evidence type="ECO:0000259" key="4">
    <source>
        <dbReference type="PROSITE" id="PS50893"/>
    </source>
</evidence>
<proteinExistence type="predicted"/>
<dbReference type="Proteomes" id="UP000260664">
    <property type="component" value="Unassembled WGS sequence"/>
</dbReference>
<dbReference type="InterPro" id="IPR017871">
    <property type="entry name" value="ABC_transporter-like_CS"/>
</dbReference>
<dbReference type="Gene3D" id="3.40.50.300">
    <property type="entry name" value="P-loop containing nucleotide triphosphate hydrolases"/>
    <property type="match status" value="1"/>
</dbReference>
<gene>
    <name evidence="7" type="ORF">DW924_15990</name>
    <name evidence="6" type="ORF">DWY33_08620</name>
    <name evidence="5" type="ORF">DXD84_14295</name>
</gene>
<reference evidence="8 9" key="1">
    <citation type="submission" date="2018-08" db="EMBL/GenBank/DDBJ databases">
        <title>A genome reference for cultivated species of the human gut microbiota.</title>
        <authorList>
            <person name="Zou Y."/>
            <person name="Xue W."/>
            <person name="Luo G."/>
        </authorList>
    </citation>
    <scope>NUCLEOTIDE SEQUENCE [LARGE SCALE GENOMIC DNA]</scope>
    <source>
        <strain evidence="6 9">AF25-11</strain>
        <strain evidence="7 10">AM42-8</strain>
        <strain evidence="5 8">TM09-19AC</strain>
    </source>
</reference>
<organism evidence="5 8">
    <name type="scientific">Dorea formicigenerans</name>
    <dbReference type="NCBI Taxonomy" id="39486"/>
    <lineage>
        <taxon>Bacteria</taxon>
        <taxon>Bacillati</taxon>
        <taxon>Bacillota</taxon>
        <taxon>Clostridia</taxon>
        <taxon>Lachnospirales</taxon>
        <taxon>Lachnospiraceae</taxon>
        <taxon>Dorea</taxon>
    </lineage>
</organism>
<dbReference type="InterPro" id="IPR027417">
    <property type="entry name" value="P-loop_NTPase"/>
</dbReference>
<dbReference type="CDD" id="cd03293">
    <property type="entry name" value="ABC_NrtD_SsuB_transporters"/>
    <property type="match status" value="1"/>
</dbReference>
<dbReference type="SMART" id="SM00382">
    <property type="entry name" value="AAA"/>
    <property type="match status" value="1"/>
</dbReference>
<dbReference type="EMBL" id="QSOI01000030">
    <property type="protein sequence ID" value="RGI80593.1"/>
    <property type="molecule type" value="Genomic_DNA"/>
</dbReference>
<evidence type="ECO:0000313" key="10">
    <source>
        <dbReference type="Proteomes" id="UP000285642"/>
    </source>
</evidence>
<keyword evidence="3 5" id="KW-0067">ATP-binding</keyword>
<dbReference type="GO" id="GO:0016887">
    <property type="term" value="F:ATP hydrolysis activity"/>
    <property type="evidence" value="ECO:0007669"/>
    <property type="project" value="InterPro"/>
</dbReference>
<dbReference type="InterPro" id="IPR003593">
    <property type="entry name" value="AAA+_ATPase"/>
</dbReference>
<evidence type="ECO:0000313" key="7">
    <source>
        <dbReference type="EMBL" id="RHA65004.1"/>
    </source>
</evidence>
<dbReference type="RefSeq" id="WP_117495890.1">
    <property type="nucleotide sequence ID" value="NZ_QRUK01000014.1"/>
</dbReference>
<dbReference type="EMBL" id="QRUK01000014">
    <property type="protein sequence ID" value="RGR58612.1"/>
    <property type="molecule type" value="Genomic_DNA"/>
</dbReference>
<dbReference type="GO" id="GO:0005524">
    <property type="term" value="F:ATP binding"/>
    <property type="evidence" value="ECO:0007669"/>
    <property type="project" value="UniProtKB-KW"/>
</dbReference>
<evidence type="ECO:0000313" key="8">
    <source>
        <dbReference type="Proteomes" id="UP000260664"/>
    </source>
</evidence>
<dbReference type="PANTHER" id="PTHR42788:SF13">
    <property type="entry name" value="ALIPHATIC SULFONATES IMPORT ATP-BINDING PROTEIN SSUB"/>
    <property type="match status" value="1"/>
</dbReference>
<dbReference type="AlphaFoldDB" id="A0A3E4EVB1"/>
<sequence length="260" mass="29615">MSEYKLTLKGIHHVYGNKADDETEAIKHIDLNVRDGEFLAIVGASGCGKSTLLNIMCGMIEPSEGEVLIDGDSISSGKHRIGYISQTDTLLPWRKIESNVALGLEIEGISKKERLEQARKMIALSGMEGFEKKYPHELSGGMRKRAVIIRALVQNPDIIFMDEPFGPLDVFTRETLQKEILKMWGERKNTIIYITHDIAEAITLADRIVLLSRRPSIVKNEYKVDLPRPRVIEECKYNPVFLELEKQIWHDIKDELQEEV</sequence>